<protein>
    <submittedName>
        <fullName evidence="1">DUF2808 domain-containing protein</fullName>
    </submittedName>
</protein>
<accession>A0ABR9VZX8</accession>
<proteinExistence type="predicted"/>
<dbReference type="Pfam" id="PF10989">
    <property type="entry name" value="DUF2808"/>
    <property type="match status" value="1"/>
</dbReference>
<dbReference type="EMBL" id="JADEVV010000101">
    <property type="protein sequence ID" value="MBE9255801.1"/>
    <property type="molecule type" value="Genomic_DNA"/>
</dbReference>
<organism evidence="1 2">
    <name type="scientific">Synechocystis salina LEGE 00031</name>
    <dbReference type="NCBI Taxonomy" id="1828736"/>
    <lineage>
        <taxon>Bacteria</taxon>
        <taxon>Bacillati</taxon>
        <taxon>Cyanobacteriota</taxon>
        <taxon>Cyanophyceae</taxon>
        <taxon>Synechococcales</taxon>
        <taxon>Merismopediaceae</taxon>
        <taxon>Synechocystis</taxon>
    </lineage>
</organism>
<gene>
    <name evidence="1" type="ORF">IQ217_18615</name>
</gene>
<sequence>MIRPISLGLGKIAGLAIASGLVLTQSYGSYGPKMSVAGAGQLPGGVLFFSSPPQLMDSATTFNAVSIPAAKYYFTISLPEQAGEPLDRVVFQQQPNPDPINFYPDQSFAFFGDRRHRGAQVALESVEWDRSTGKITVTFAQAISPGEIVTIGLKPWKNPDVPGVYQFRVFALPPGDNSQAMDLGVARFQFYRGGTW</sequence>
<dbReference type="Proteomes" id="UP000658720">
    <property type="component" value="Unassembled WGS sequence"/>
</dbReference>
<name>A0ABR9VZX8_9SYNC</name>
<comment type="caution">
    <text evidence="1">The sequence shown here is derived from an EMBL/GenBank/DDBJ whole genome shotgun (WGS) entry which is preliminary data.</text>
</comment>
<evidence type="ECO:0000313" key="1">
    <source>
        <dbReference type="EMBL" id="MBE9255801.1"/>
    </source>
</evidence>
<dbReference type="InterPro" id="IPR021256">
    <property type="entry name" value="DUF2808"/>
</dbReference>
<evidence type="ECO:0000313" key="2">
    <source>
        <dbReference type="Proteomes" id="UP000658720"/>
    </source>
</evidence>
<dbReference type="RefSeq" id="WP_194021400.1">
    <property type="nucleotide sequence ID" value="NZ_JADEVV010000101.1"/>
</dbReference>
<keyword evidence="2" id="KW-1185">Reference proteome</keyword>
<reference evidence="1 2" key="1">
    <citation type="submission" date="2020-10" db="EMBL/GenBank/DDBJ databases">
        <authorList>
            <person name="Castelo-Branco R."/>
            <person name="Eusebio N."/>
            <person name="Adriana R."/>
            <person name="Vieira A."/>
            <person name="Brugerolle De Fraissinette N."/>
            <person name="Rezende De Castro R."/>
            <person name="Schneider M.P."/>
            <person name="Vasconcelos V."/>
            <person name="Leao P.N."/>
        </authorList>
    </citation>
    <scope>NUCLEOTIDE SEQUENCE [LARGE SCALE GENOMIC DNA]</scope>
    <source>
        <strain evidence="1 2">LEGE 00031</strain>
    </source>
</reference>